<dbReference type="PANTHER" id="PTHR35402">
    <property type="entry name" value="INTEGRAL MEMBRANE PROTEIN-RELATED"/>
    <property type="match status" value="1"/>
</dbReference>
<dbReference type="InterPro" id="IPR056569">
    <property type="entry name" value="ArlJ-like"/>
</dbReference>
<reference evidence="8" key="1">
    <citation type="submission" date="2013-08" db="EMBL/GenBank/DDBJ databases">
        <authorList>
            <person name="Mendez C."/>
            <person name="Richter M."/>
            <person name="Ferrer M."/>
            <person name="Sanchez J."/>
        </authorList>
    </citation>
    <scope>NUCLEOTIDE SEQUENCE</scope>
</reference>
<dbReference type="InterPro" id="IPR018076">
    <property type="entry name" value="T2SS_GspF_dom"/>
</dbReference>
<comment type="caution">
    <text evidence="8">The sequence shown here is derived from an EMBL/GenBank/DDBJ whole genome shotgun (WGS) entry which is preliminary data.</text>
</comment>
<feature type="transmembrane region" description="Helical" evidence="6">
    <location>
        <begin position="83"/>
        <end position="106"/>
    </location>
</feature>
<feature type="domain" description="Type II secretion system protein GspF" evidence="7">
    <location>
        <begin position="2"/>
        <end position="102"/>
    </location>
</feature>
<reference evidence="8" key="2">
    <citation type="journal article" date="2014" name="ISME J.">
        <title>Microbial stratification in low pH oxic and suboxic macroscopic growths along an acid mine drainage.</title>
        <authorList>
            <person name="Mendez-Garcia C."/>
            <person name="Mesa V."/>
            <person name="Sprenger R.R."/>
            <person name="Richter M."/>
            <person name="Diez M.S."/>
            <person name="Solano J."/>
            <person name="Bargiela R."/>
            <person name="Golyshina O.V."/>
            <person name="Manteca A."/>
            <person name="Ramos J.L."/>
            <person name="Gallego J.R."/>
            <person name="Llorente I."/>
            <person name="Martins Dos Santos V.A."/>
            <person name="Jensen O.N."/>
            <person name="Pelaez A.I."/>
            <person name="Sanchez J."/>
            <person name="Ferrer M."/>
        </authorList>
    </citation>
    <scope>NUCLEOTIDE SEQUENCE</scope>
</reference>
<proteinExistence type="predicted"/>
<feature type="transmembrane region" description="Helical" evidence="6">
    <location>
        <begin position="160"/>
        <end position="183"/>
    </location>
</feature>
<feature type="non-terminal residue" evidence="8">
    <location>
        <position position="1"/>
    </location>
</feature>
<dbReference type="EMBL" id="AUZY01000618">
    <property type="protein sequence ID" value="EQD78222.1"/>
    <property type="molecule type" value="Genomic_DNA"/>
</dbReference>
<organism evidence="8">
    <name type="scientific">mine drainage metagenome</name>
    <dbReference type="NCBI Taxonomy" id="410659"/>
    <lineage>
        <taxon>unclassified sequences</taxon>
        <taxon>metagenomes</taxon>
        <taxon>ecological metagenomes</taxon>
    </lineage>
</organism>
<evidence type="ECO:0000256" key="4">
    <source>
        <dbReference type="ARBA" id="ARBA00022989"/>
    </source>
</evidence>
<dbReference type="Pfam" id="PF00482">
    <property type="entry name" value="T2SSF"/>
    <property type="match status" value="1"/>
</dbReference>
<keyword evidence="5 6" id="KW-0472">Membrane</keyword>
<keyword evidence="2" id="KW-1003">Cell membrane</keyword>
<keyword evidence="4 6" id="KW-1133">Transmembrane helix</keyword>
<dbReference type="PANTHER" id="PTHR35402:SF1">
    <property type="entry name" value="TYPE II SECRETION SYSTEM PROTEIN GSPF DOMAIN-CONTAINING PROTEIN"/>
    <property type="match status" value="1"/>
</dbReference>
<feature type="transmembrane region" description="Helical" evidence="6">
    <location>
        <begin position="126"/>
        <end position="148"/>
    </location>
</feature>
<dbReference type="AlphaFoldDB" id="T1C7Z2"/>
<protein>
    <submittedName>
        <fullName evidence="8">Membrane protein containing Type II secretion system F domain protein</fullName>
    </submittedName>
</protein>
<evidence type="ECO:0000259" key="7">
    <source>
        <dbReference type="Pfam" id="PF00482"/>
    </source>
</evidence>
<sequence length="189" mass="20078">EFGALTPEVRRIARQIRWGVPVEAGLEEWARRVPTLQVRRTVSVLIRCDRVGGHTADVLALLTEQVREEERAGAARRAAMSTYIAVVYIAFFVFLLTIFILVHLFLPQLSAASPLAPAAGTPIPTIATGVAAPLILALFAAVLIHAVGDGLMVGVLASGRAVLGLPHATVMLLVGWLVLRLLVGLPGVG</sequence>
<evidence type="ECO:0000313" key="8">
    <source>
        <dbReference type="EMBL" id="EQD78222.1"/>
    </source>
</evidence>
<dbReference type="GO" id="GO:0005886">
    <property type="term" value="C:plasma membrane"/>
    <property type="evidence" value="ECO:0007669"/>
    <property type="project" value="UniProtKB-SubCell"/>
</dbReference>
<accession>T1C7Z2</accession>
<name>T1C7Z2_9ZZZZ</name>
<evidence type="ECO:0000256" key="6">
    <source>
        <dbReference type="SAM" id="Phobius"/>
    </source>
</evidence>
<evidence type="ECO:0000256" key="2">
    <source>
        <dbReference type="ARBA" id="ARBA00022475"/>
    </source>
</evidence>
<keyword evidence="3 6" id="KW-0812">Transmembrane</keyword>
<comment type="subcellular location">
    <subcellularLocation>
        <location evidence="1">Cell membrane</location>
        <topology evidence="1">Multi-pass membrane protein</topology>
    </subcellularLocation>
</comment>
<evidence type="ECO:0000256" key="1">
    <source>
        <dbReference type="ARBA" id="ARBA00004651"/>
    </source>
</evidence>
<gene>
    <name evidence="8" type="ORF">B1B_00842</name>
</gene>
<evidence type="ECO:0000256" key="5">
    <source>
        <dbReference type="ARBA" id="ARBA00023136"/>
    </source>
</evidence>
<evidence type="ECO:0000256" key="3">
    <source>
        <dbReference type="ARBA" id="ARBA00022692"/>
    </source>
</evidence>